<organism evidence="2 3">
    <name type="scientific">Mycobacterium shinjukuense</name>
    <dbReference type="NCBI Taxonomy" id="398694"/>
    <lineage>
        <taxon>Bacteria</taxon>
        <taxon>Bacillati</taxon>
        <taxon>Actinomycetota</taxon>
        <taxon>Actinomycetes</taxon>
        <taxon>Mycobacteriales</taxon>
        <taxon>Mycobacteriaceae</taxon>
        <taxon>Mycobacterium</taxon>
    </lineage>
</organism>
<proteinExistence type="predicted"/>
<dbReference type="KEGG" id="mshj:MSHI_34500"/>
<accession>A0A7I7MTD1</accession>
<gene>
    <name evidence="2" type="ORF">MSHI_34500</name>
</gene>
<keyword evidence="1" id="KW-0472">Membrane</keyword>
<keyword evidence="1" id="KW-1133">Transmembrane helix</keyword>
<dbReference type="Proteomes" id="UP000467236">
    <property type="component" value="Chromosome"/>
</dbReference>
<sequence length="96" mass="10106">MTSLRAIPRRATRIVAGRHRLPVRRLLSAWVALLLAVALLTTPTTEVAAAQAGPTIGWHRPAADARGGDDVPAWPFALGTVAAVAAAALWAARRKP</sequence>
<feature type="transmembrane region" description="Helical" evidence="1">
    <location>
        <begin position="73"/>
        <end position="92"/>
    </location>
</feature>
<name>A0A7I7MTD1_9MYCO</name>
<evidence type="ECO:0000256" key="1">
    <source>
        <dbReference type="SAM" id="Phobius"/>
    </source>
</evidence>
<protein>
    <submittedName>
        <fullName evidence="2">Uncharacterized protein</fullName>
    </submittedName>
</protein>
<reference evidence="2 3" key="1">
    <citation type="journal article" date="2019" name="Emerg. Microbes Infect.">
        <title>Comprehensive subspecies identification of 175 nontuberculous mycobacteria species based on 7547 genomic profiles.</title>
        <authorList>
            <person name="Matsumoto Y."/>
            <person name="Kinjo T."/>
            <person name="Motooka D."/>
            <person name="Nabeya D."/>
            <person name="Jung N."/>
            <person name="Uechi K."/>
            <person name="Horii T."/>
            <person name="Iida T."/>
            <person name="Fujita J."/>
            <person name="Nakamura S."/>
        </authorList>
    </citation>
    <scope>NUCLEOTIDE SEQUENCE [LARGE SCALE GENOMIC DNA]</scope>
    <source>
        <strain evidence="2 3">JCM 14233</strain>
    </source>
</reference>
<keyword evidence="1" id="KW-0812">Transmembrane</keyword>
<keyword evidence="3" id="KW-1185">Reference proteome</keyword>
<dbReference type="EMBL" id="AP022575">
    <property type="protein sequence ID" value="BBX75544.1"/>
    <property type="molecule type" value="Genomic_DNA"/>
</dbReference>
<evidence type="ECO:0000313" key="2">
    <source>
        <dbReference type="EMBL" id="BBX75544.1"/>
    </source>
</evidence>
<evidence type="ECO:0000313" key="3">
    <source>
        <dbReference type="Proteomes" id="UP000467236"/>
    </source>
</evidence>
<dbReference type="AlphaFoldDB" id="A0A7I7MTD1"/>